<sequence>MEYHSPSLSHSMSQSYGHASSLEPMTLGSPTSMGSSHQVPGSHSNLFLPGYLMGEMGPSVSPSSSRLWSSSRSSPPRGVTPSTLGPRDGGSGLGRSDSRMSQSRPAVTRTPKDKTGAPPVAGLFDNVDALKGSPAVGGVYGETPEKRQLDLSMSKTPLPTSSYAAGTPANSRMFSPAQTPQSQFGARQTPSSPAQIDPFYTQGEAITPDVQLDETWITIFGFPPAATSYVLQQFSQYGSIVRHVAASSGNWLHMQYSSKLQAKKALSKNGKVFGGNIMVGVMPCIDKSVMEGGDQCNASTLQSNTPSRYPMTPQAEEVEASQRPTSSIRPLTAAYKAASSNHEVIQGGSTPKKSSNVVSKTLEYMFGW</sequence>
<evidence type="ECO:0000259" key="14">
    <source>
        <dbReference type="PROSITE" id="PS51472"/>
    </source>
</evidence>
<evidence type="ECO:0000256" key="10">
    <source>
        <dbReference type="ARBA" id="ARBA00029997"/>
    </source>
</evidence>
<keyword evidence="9 12" id="KW-0539">Nucleus</keyword>
<evidence type="ECO:0000256" key="5">
    <source>
        <dbReference type="ARBA" id="ARBA00022816"/>
    </source>
</evidence>
<dbReference type="PIRSF" id="PIRSF038119">
    <property type="entry name" value="Nucleoporin_NUP53"/>
    <property type="match status" value="1"/>
</dbReference>
<feature type="region of interest" description="Disordered" evidence="13">
    <location>
        <begin position="58"/>
        <end position="196"/>
    </location>
</feature>
<dbReference type="CDD" id="cd12722">
    <property type="entry name" value="RRM_Nup53"/>
    <property type="match status" value="1"/>
</dbReference>
<dbReference type="Gene3D" id="3.30.70.330">
    <property type="match status" value="1"/>
</dbReference>
<organism evidence="15 16">
    <name type="scientific">Patiria miniata</name>
    <name type="common">Bat star</name>
    <name type="synonym">Asterina miniata</name>
    <dbReference type="NCBI Taxonomy" id="46514"/>
    <lineage>
        <taxon>Eukaryota</taxon>
        <taxon>Metazoa</taxon>
        <taxon>Echinodermata</taxon>
        <taxon>Eleutherozoa</taxon>
        <taxon>Asterozoa</taxon>
        <taxon>Asteroidea</taxon>
        <taxon>Valvatacea</taxon>
        <taxon>Valvatida</taxon>
        <taxon>Asterinidae</taxon>
        <taxon>Patiria</taxon>
    </lineage>
</organism>
<accession>A0A913ZQK2</accession>
<dbReference type="EnsemblMetazoa" id="XM_038197423.1">
    <property type="protein sequence ID" value="XP_038053351.1"/>
    <property type="gene ID" value="LOC119725834"/>
</dbReference>
<feature type="region of interest" description="Disordered" evidence="13">
    <location>
        <begin position="1"/>
        <end position="41"/>
    </location>
</feature>
<dbReference type="GO" id="GO:0031965">
    <property type="term" value="C:nuclear membrane"/>
    <property type="evidence" value="ECO:0007669"/>
    <property type="project" value="InterPro"/>
</dbReference>
<keyword evidence="8 12" id="KW-0906">Nuclear pore complex</keyword>
<dbReference type="PANTHER" id="PTHR21527:SF6">
    <property type="entry name" value="NUCLEOPORIN NUP35"/>
    <property type="match status" value="1"/>
</dbReference>
<dbReference type="GO" id="GO:0044613">
    <property type="term" value="C:nuclear pore central transport channel"/>
    <property type="evidence" value="ECO:0007669"/>
    <property type="project" value="TreeGrafter"/>
</dbReference>
<comment type="similarity">
    <text evidence="2">Belongs to the Nup35 family.</text>
</comment>
<evidence type="ECO:0000256" key="12">
    <source>
        <dbReference type="PROSITE-ProRule" id="PRU00804"/>
    </source>
</evidence>
<dbReference type="InterPro" id="IPR012677">
    <property type="entry name" value="Nucleotide-bd_a/b_plait_sf"/>
</dbReference>
<dbReference type="GO" id="GO:0017056">
    <property type="term" value="F:structural constituent of nuclear pore"/>
    <property type="evidence" value="ECO:0007669"/>
    <property type="project" value="InterPro"/>
</dbReference>
<keyword evidence="5 12" id="KW-0509">mRNA transport</keyword>
<name>A0A913ZQK2_PATMI</name>
<comment type="subcellular location">
    <subcellularLocation>
        <location evidence="1">Nucleus</location>
        <location evidence="1">Nuclear pore complex</location>
    </subcellularLocation>
</comment>
<dbReference type="GO" id="GO:0044615">
    <property type="term" value="C:nuclear pore nuclear basket"/>
    <property type="evidence" value="ECO:0007669"/>
    <property type="project" value="TreeGrafter"/>
</dbReference>
<dbReference type="RefSeq" id="XP_038053351.1">
    <property type="nucleotide sequence ID" value="XM_038197423.1"/>
</dbReference>
<dbReference type="GO" id="GO:0051028">
    <property type="term" value="P:mRNA transport"/>
    <property type="evidence" value="ECO:0007669"/>
    <property type="project" value="UniProtKB-UniRule"/>
</dbReference>
<evidence type="ECO:0000256" key="2">
    <source>
        <dbReference type="ARBA" id="ARBA00009454"/>
    </source>
</evidence>
<dbReference type="GO" id="GO:0006999">
    <property type="term" value="P:nuclear pore organization"/>
    <property type="evidence" value="ECO:0007669"/>
    <property type="project" value="TreeGrafter"/>
</dbReference>
<feature type="compositionally biased region" description="Polar residues" evidence="13">
    <location>
        <begin position="151"/>
        <end position="194"/>
    </location>
</feature>
<dbReference type="GO" id="GO:0006607">
    <property type="term" value="P:NLS-bearing protein import into nucleus"/>
    <property type="evidence" value="ECO:0007669"/>
    <property type="project" value="TreeGrafter"/>
</dbReference>
<evidence type="ECO:0000256" key="6">
    <source>
        <dbReference type="ARBA" id="ARBA00022927"/>
    </source>
</evidence>
<dbReference type="GO" id="GO:0005543">
    <property type="term" value="F:phospholipid binding"/>
    <property type="evidence" value="ECO:0007669"/>
    <property type="project" value="TreeGrafter"/>
</dbReference>
<dbReference type="CTD" id="129401"/>
<keyword evidence="4 12" id="KW-0813">Transport</keyword>
<dbReference type="SUPFAM" id="SSF54928">
    <property type="entry name" value="RNA-binding domain, RBD"/>
    <property type="match status" value="1"/>
</dbReference>
<proteinExistence type="inferred from homology"/>
<feature type="domain" description="RRM Nup35-type" evidence="14">
    <location>
        <begin position="211"/>
        <end position="291"/>
    </location>
</feature>
<dbReference type="GO" id="GO:0003676">
    <property type="term" value="F:nucleic acid binding"/>
    <property type="evidence" value="ECO:0007669"/>
    <property type="project" value="InterPro"/>
</dbReference>
<protein>
    <recommendedName>
        <fullName evidence="3">Nucleoporin NUP35</fullName>
    </recommendedName>
    <alternativeName>
        <fullName evidence="11">35 kDa nucleoporin</fullName>
    </alternativeName>
    <alternativeName>
        <fullName evidence="10">Nucleoporin NUP53</fullName>
    </alternativeName>
</protein>
<evidence type="ECO:0000256" key="4">
    <source>
        <dbReference type="ARBA" id="ARBA00022448"/>
    </source>
</evidence>
<dbReference type="Proteomes" id="UP000887568">
    <property type="component" value="Unplaced"/>
</dbReference>
<dbReference type="OrthoDB" id="3365060at2759"/>
<dbReference type="GeneID" id="119725834"/>
<dbReference type="InterPro" id="IPR017389">
    <property type="entry name" value="Nucleoporin_NUP53"/>
</dbReference>
<evidence type="ECO:0000313" key="15">
    <source>
        <dbReference type="EnsemblMetazoa" id="XP_038053351.1"/>
    </source>
</evidence>
<evidence type="ECO:0000256" key="7">
    <source>
        <dbReference type="ARBA" id="ARBA00023010"/>
    </source>
</evidence>
<dbReference type="InterPro" id="IPR035979">
    <property type="entry name" value="RBD_domain_sf"/>
</dbReference>
<dbReference type="PROSITE" id="PS51472">
    <property type="entry name" value="RRM_NUP35"/>
    <property type="match status" value="1"/>
</dbReference>
<evidence type="ECO:0000256" key="1">
    <source>
        <dbReference type="ARBA" id="ARBA00004567"/>
    </source>
</evidence>
<evidence type="ECO:0000256" key="11">
    <source>
        <dbReference type="ARBA" id="ARBA00030250"/>
    </source>
</evidence>
<evidence type="ECO:0000256" key="3">
    <source>
        <dbReference type="ARBA" id="ARBA00016439"/>
    </source>
</evidence>
<feature type="compositionally biased region" description="Polar residues" evidence="13">
    <location>
        <begin position="28"/>
        <end position="41"/>
    </location>
</feature>
<evidence type="ECO:0000256" key="8">
    <source>
        <dbReference type="ARBA" id="ARBA00023132"/>
    </source>
</evidence>
<dbReference type="FunFam" id="3.30.70.330:FF:000095">
    <property type="entry name" value="Putative Nucleoporin NUP53"/>
    <property type="match status" value="1"/>
</dbReference>
<keyword evidence="7" id="KW-0811">Translocation</keyword>
<keyword evidence="16" id="KW-1185">Reference proteome</keyword>
<keyword evidence="6" id="KW-0653">Protein transport</keyword>
<evidence type="ECO:0000313" key="16">
    <source>
        <dbReference type="Proteomes" id="UP000887568"/>
    </source>
</evidence>
<feature type="compositionally biased region" description="Low complexity" evidence="13">
    <location>
        <begin position="1"/>
        <end position="15"/>
    </location>
</feature>
<reference evidence="15" key="1">
    <citation type="submission" date="2022-11" db="UniProtKB">
        <authorList>
            <consortium name="EnsemblMetazoa"/>
        </authorList>
    </citation>
    <scope>IDENTIFICATION</scope>
</reference>
<dbReference type="Pfam" id="PF05172">
    <property type="entry name" value="RRM_Nup35"/>
    <property type="match status" value="1"/>
</dbReference>
<dbReference type="InterPro" id="IPR007846">
    <property type="entry name" value="RRM_NUP35_dom"/>
</dbReference>
<dbReference type="PANTHER" id="PTHR21527">
    <property type="entry name" value="NUCLEOPORIN NUP35"/>
    <property type="match status" value="1"/>
</dbReference>
<evidence type="ECO:0000256" key="13">
    <source>
        <dbReference type="SAM" id="MobiDB-lite"/>
    </source>
</evidence>
<feature type="region of interest" description="Disordered" evidence="13">
    <location>
        <begin position="300"/>
        <end position="327"/>
    </location>
</feature>
<dbReference type="OMA" id="SSYHTND"/>
<dbReference type="AlphaFoldDB" id="A0A913ZQK2"/>
<feature type="compositionally biased region" description="Low complexity" evidence="13">
    <location>
        <begin position="58"/>
        <end position="86"/>
    </location>
</feature>
<evidence type="ECO:0000256" key="9">
    <source>
        <dbReference type="ARBA" id="ARBA00023242"/>
    </source>
</evidence>